<proteinExistence type="predicted"/>
<dbReference type="Proteomes" id="UP001176521">
    <property type="component" value="Unassembled WGS sequence"/>
</dbReference>
<gene>
    <name evidence="1" type="ORF">OC842_007643</name>
</gene>
<protein>
    <submittedName>
        <fullName evidence="1">Uncharacterized protein</fullName>
    </submittedName>
</protein>
<dbReference type="AlphaFoldDB" id="A0AAN6G3I4"/>
<feature type="non-terminal residue" evidence="1">
    <location>
        <position position="1"/>
    </location>
</feature>
<dbReference type="EMBL" id="JAPDMQ010001142">
    <property type="protein sequence ID" value="KAK0518881.1"/>
    <property type="molecule type" value="Genomic_DNA"/>
</dbReference>
<evidence type="ECO:0000313" key="1">
    <source>
        <dbReference type="EMBL" id="KAK0518881.1"/>
    </source>
</evidence>
<name>A0AAN6G3I4_9BASI</name>
<evidence type="ECO:0000313" key="2">
    <source>
        <dbReference type="Proteomes" id="UP001176521"/>
    </source>
</evidence>
<organism evidence="1 2">
    <name type="scientific">Tilletia horrida</name>
    <dbReference type="NCBI Taxonomy" id="155126"/>
    <lineage>
        <taxon>Eukaryota</taxon>
        <taxon>Fungi</taxon>
        <taxon>Dikarya</taxon>
        <taxon>Basidiomycota</taxon>
        <taxon>Ustilaginomycotina</taxon>
        <taxon>Exobasidiomycetes</taxon>
        <taxon>Tilletiales</taxon>
        <taxon>Tilletiaceae</taxon>
        <taxon>Tilletia</taxon>
    </lineage>
</organism>
<reference evidence="1" key="1">
    <citation type="journal article" date="2023" name="PhytoFront">
        <title>Draft Genome Resources of Seven Strains of Tilletia horrida, Causal Agent of Kernel Smut of Rice.</title>
        <authorList>
            <person name="Khanal S."/>
            <person name="Antony Babu S."/>
            <person name="Zhou X.G."/>
        </authorList>
    </citation>
    <scope>NUCLEOTIDE SEQUENCE</scope>
    <source>
        <strain evidence="1">TX3</strain>
    </source>
</reference>
<keyword evidence="2" id="KW-1185">Reference proteome</keyword>
<comment type="caution">
    <text evidence="1">The sequence shown here is derived from an EMBL/GenBank/DDBJ whole genome shotgun (WGS) entry which is preliminary data.</text>
</comment>
<sequence>LSAAPAAIPTLAEVLPVHFSALVAPRAPARSSSLVWSLSIEEATANPTPALRAALLARRRGQASASHIRSASAPGTVLVVKKPTHKWSTATLQG</sequence>
<accession>A0AAN6G3I4</accession>